<dbReference type="GO" id="GO:0004084">
    <property type="term" value="F:branched-chain-amino-acid transaminase activity"/>
    <property type="evidence" value="ECO:0007669"/>
    <property type="project" value="InterPro"/>
</dbReference>
<dbReference type="CDD" id="cd01557">
    <property type="entry name" value="BCAT_beta_family"/>
    <property type="match status" value="1"/>
</dbReference>
<dbReference type="Gene3D" id="3.20.10.10">
    <property type="entry name" value="D-amino Acid Aminotransferase, subunit A, domain 2"/>
    <property type="match status" value="1"/>
</dbReference>
<dbReference type="InterPro" id="IPR043131">
    <property type="entry name" value="BCAT-like_N"/>
</dbReference>
<evidence type="ECO:0000256" key="2">
    <source>
        <dbReference type="ARBA" id="ARBA00005179"/>
    </source>
</evidence>
<evidence type="ECO:0000313" key="9">
    <source>
        <dbReference type="Proteomes" id="UP000479691"/>
    </source>
</evidence>
<dbReference type="Pfam" id="PF01063">
    <property type="entry name" value="Aminotran_4"/>
    <property type="match status" value="1"/>
</dbReference>
<dbReference type="InterPro" id="IPR033939">
    <property type="entry name" value="BCAT_family"/>
</dbReference>
<keyword evidence="5" id="KW-0808">Transferase</keyword>
<accession>A0A7C8Q3K6</accession>
<keyword evidence="6" id="KW-0663">Pyridoxal phosphate</keyword>
<comment type="similarity">
    <text evidence="3">Belongs to the class-IV pyridoxal-phosphate-dependent aminotransferase family.</text>
</comment>
<comment type="cofactor">
    <cofactor evidence="1">
        <name>pyridoxal 5'-phosphate</name>
        <dbReference type="ChEBI" id="CHEBI:597326"/>
    </cofactor>
</comment>
<dbReference type="Proteomes" id="UP000479691">
    <property type="component" value="Unassembled WGS sequence"/>
</dbReference>
<evidence type="ECO:0000313" key="8">
    <source>
        <dbReference type="EMBL" id="KAF3191466.1"/>
    </source>
</evidence>
<dbReference type="FunFam" id="3.30.470.10:FF:000004">
    <property type="entry name" value="Branched-chain-amino-acid aminotransferase"/>
    <property type="match status" value="1"/>
</dbReference>
<dbReference type="InterPro" id="IPR036038">
    <property type="entry name" value="Aminotransferase-like"/>
</dbReference>
<dbReference type="NCBIfam" id="TIGR01123">
    <property type="entry name" value="ilvE_II"/>
    <property type="match status" value="1"/>
</dbReference>
<dbReference type="PANTHER" id="PTHR42825:SF2">
    <property type="entry name" value="BRANCHED-CHAIN-AMINO-ACID AMINOTRANSFERASE 3, CHLOROPLASTIC-RELATED"/>
    <property type="match status" value="1"/>
</dbReference>
<organism evidence="8 9">
    <name type="scientific">Orbilia oligospora</name>
    <name type="common">Nematode-trapping fungus</name>
    <name type="synonym">Arthrobotrys oligospora</name>
    <dbReference type="NCBI Taxonomy" id="2813651"/>
    <lineage>
        <taxon>Eukaryota</taxon>
        <taxon>Fungi</taxon>
        <taxon>Dikarya</taxon>
        <taxon>Ascomycota</taxon>
        <taxon>Pezizomycotina</taxon>
        <taxon>Orbiliomycetes</taxon>
        <taxon>Orbiliales</taxon>
        <taxon>Orbiliaceae</taxon>
        <taxon>Orbilia</taxon>
    </lineage>
</organism>
<dbReference type="InterPro" id="IPR043132">
    <property type="entry name" value="BCAT-like_C"/>
</dbReference>
<feature type="modified residue" description="N6-(pyridoxal phosphate)lysine" evidence="7">
    <location>
        <position position="197"/>
    </location>
</feature>
<dbReference type="AlphaFoldDB" id="A0A7C8Q3K6"/>
<sequence>MVWPPEPTSEFADLLLLDWSKLGFAITEVAGHVETYYSRKEGKWTEPQWITDPYVKIHGLAPGMNYGQQCYEGLKAFRQKDGQIRIFRPEQNALRMQHSASFICLPEPPVDHFLKCVHLAVANNAAYVPPYGLGAGMYIRPLLFATGEQLGLNPPTDKYTLFVYVIPTGVYHGTHPIDALILDDFDRAAPQGTGSAKVGGNYAPVFKHAEKAKQMGYGITLHLDAKNRTHIEEFSTSGFIGMIHENKETGEPAKIVVPQSNSVINSVTVNSCIEIAKFFGWNVEYRPVHYDELSTFNEVVAAGTAAALVPIKSITQLSKDAKFEYLKEDEPGPMMKELVRVLKGVQQGNEPDTFGWCQLVSDPNATSNGH</sequence>
<dbReference type="EMBL" id="JAABOE010000003">
    <property type="protein sequence ID" value="KAF3191466.1"/>
    <property type="molecule type" value="Genomic_DNA"/>
</dbReference>
<evidence type="ECO:0000256" key="6">
    <source>
        <dbReference type="ARBA" id="ARBA00022898"/>
    </source>
</evidence>
<dbReference type="InterPro" id="IPR001544">
    <property type="entry name" value="Aminotrans_IV"/>
</dbReference>
<protein>
    <recommendedName>
        <fullName evidence="10">Branched-chain amino acid aminotransferase</fullName>
    </recommendedName>
</protein>
<dbReference type="SUPFAM" id="SSF56752">
    <property type="entry name" value="D-aminoacid aminotransferase-like PLP-dependent enzymes"/>
    <property type="match status" value="1"/>
</dbReference>
<dbReference type="PANTHER" id="PTHR42825">
    <property type="entry name" value="AMINO ACID AMINOTRANSFERASE"/>
    <property type="match status" value="1"/>
</dbReference>
<comment type="caution">
    <text evidence="8">The sequence shown here is derived from an EMBL/GenBank/DDBJ whole genome shotgun (WGS) entry which is preliminary data.</text>
</comment>
<evidence type="ECO:0000256" key="1">
    <source>
        <dbReference type="ARBA" id="ARBA00001933"/>
    </source>
</evidence>
<dbReference type="FunFam" id="3.20.10.10:FF:000010">
    <property type="entry name" value="Branched-chain amino acid aminotransferase"/>
    <property type="match status" value="1"/>
</dbReference>
<proteinExistence type="inferred from homology"/>
<dbReference type="Gene3D" id="3.30.470.10">
    <property type="match status" value="1"/>
</dbReference>
<reference evidence="8 9" key="1">
    <citation type="submission" date="2019-06" db="EMBL/GenBank/DDBJ databases">
        <authorList>
            <person name="Palmer J.M."/>
        </authorList>
    </citation>
    <scope>NUCLEOTIDE SEQUENCE [LARGE SCALE GENOMIC DNA]</scope>
    <source>
        <strain evidence="8 9">TWF788</strain>
    </source>
</reference>
<name>A0A7C8Q3K6_ORBOL</name>
<gene>
    <name evidence="8" type="ORF">TWF788_006065</name>
</gene>
<dbReference type="PIRSF" id="PIRSF006468">
    <property type="entry name" value="BCAT1"/>
    <property type="match status" value="1"/>
</dbReference>
<evidence type="ECO:0000256" key="5">
    <source>
        <dbReference type="ARBA" id="ARBA00022679"/>
    </source>
</evidence>
<dbReference type="GO" id="GO:0009081">
    <property type="term" value="P:branched-chain amino acid metabolic process"/>
    <property type="evidence" value="ECO:0007669"/>
    <property type="project" value="InterPro"/>
</dbReference>
<evidence type="ECO:0000256" key="3">
    <source>
        <dbReference type="ARBA" id="ARBA00009320"/>
    </source>
</evidence>
<evidence type="ECO:0008006" key="10">
    <source>
        <dbReference type="Google" id="ProtNLM"/>
    </source>
</evidence>
<evidence type="ECO:0000256" key="4">
    <source>
        <dbReference type="ARBA" id="ARBA00022576"/>
    </source>
</evidence>
<evidence type="ECO:0000256" key="7">
    <source>
        <dbReference type="PIRSR" id="PIRSR006468-1"/>
    </source>
</evidence>
<comment type="pathway">
    <text evidence="2">Secondary metabolite biosynthesis.</text>
</comment>
<dbReference type="InterPro" id="IPR005786">
    <property type="entry name" value="B_amino_transII"/>
</dbReference>
<keyword evidence="4" id="KW-0032">Aminotransferase</keyword>